<sequence length="242" mass="27760">MGLIERLRILLKKQQENISGGVPYWGVYSGLLILYPLVYFGFLIIVSNSIVPNSLVSFGIWLGGIIWLLSILLVAISHKLKNQFYSSLAVFFMAVYGFLALPFITTASEGGTLRFIVIQEILIFIWPLISYVILALFILDDKGNYIDDSQKIKYMHLIYLPMYLGSLCIPFNILLGNFMRFVFLGFEMTMSNSLILIWSYILYPLRHKDDEGLDSTVQIQAVNALNDTLQEQHFDKDEFKED</sequence>
<dbReference type="OrthoDB" id="2233369at2"/>
<evidence type="ECO:0000256" key="1">
    <source>
        <dbReference type="SAM" id="Phobius"/>
    </source>
</evidence>
<feature type="transmembrane region" description="Helical" evidence="1">
    <location>
        <begin position="21"/>
        <end position="46"/>
    </location>
</feature>
<feature type="transmembrane region" description="Helical" evidence="1">
    <location>
        <begin position="181"/>
        <end position="203"/>
    </location>
</feature>
<reference evidence="2 3" key="1">
    <citation type="submission" date="2016-10" db="EMBL/GenBank/DDBJ databases">
        <authorList>
            <person name="de Groot N.N."/>
        </authorList>
    </citation>
    <scope>NUCLEOTIDE SEQUENCE [LARGE SCALE GENOMIC DNA]</scope>
    <source>
        <strain evidence="2 3">Sb04</strain>
    </source>
</reference>
<keyword evidence="1" id="KW-1133">Transmembrane helix</keyword>
<evidence type="ECO:0000313" key="3">
    <source>
        <dbReference type="Proteomes" id="UP000183816"/>
    </source>
</evidence>
<keyword evidence="1" id="KW-0812">Transmembrane</keyword>
<proteinExistence type="predicted"/>
<evidence type="ECO:0000313" key="2">
    <source>
        <dbReference type="EMBL" id="SDO77532.1"/>
    </source>
</evidence>
<dbReference type="AlphaFoldDB" id="A0A1H0MAQ4"/>
<dbReference type="EMBL" id="FNJK01000002">
    <property type="protein sequence ID" value="SDO77532.1"/>
    <property type="molecule type" value="Genomic_DNA"/>
</dbReference>
<feature type="transmembrane region" description="Helical" evidence="1">
    <location>
        <begin position="84"/>
        <end position="104"/>
    </location>
</feature>
<feature type="transmembrane region" description="Helical" evidence="1">
    <location>
        <begin position="116"/>
        <end position="137"/>
    </location>
</feature>
<feature type="transmembrane region" description="Helical" evidence="1">
    <location>
        <begin position="58"/>
        <end position="77"/>
    </location>
</feature>
<organism evidence="2 3">
    <name type="scientific">Streptococcus equinus</name>
    <name type="common">Streptococcus bovis</name>
    <dbReference type="NCBI Taxonomy" id="1335"/>
    <lineage>
        <taxon>Bacteria</taxon>
        <taxon>Bacillati</taxon>
        <taxon>Bacillota</taxon>
        <taxon>Bacilli</taxon>
        <taxon>Lactobacillales</taxon>
        <taxon>Streptococcaceae</taxon>
        <taxon>Streptococcus</taxon>
    </lineage>
</organism>
<feature type="transmembrane region" description="Helical" evidence="1">
    <location>
        <begin position="157"/>
        <end position="175"/>
    </location>
</feature>
<accession>A0A1H0MAQ4</accession>
<dbReference type="RefSeq" id="WP_074482040.1">
    <property type="nucleotide sequence ID" value="NZ_FNJK01000002.1"/>
</dbReference>
<name>A0A1H0MAQ4_STREI</name>
<keyword evidence="1" id="KW-0472">Membrane</keyword>
<dbReference type="Proteomes" id="UP000183816">
    <property type="component" value="Unassembled WGS sequence"/>
</dbReference>
<protein>
    <submittedName>
        <fullName evidence="2">Uncharacterized protein</fullName>
    </submittedName>
</protein>
<gene>
    <name evidence="2" type="ORF">SAMN05216347_102267</name>
</gene>